<feature type="transmembrane region" description="Helical" evidence="18">
    <location>
        <begin position="553"/>
        <end position="571"/>
    </location>
</feature>
<dbReference type="GO" id="GO:0008273">
    <property type="term" value="F:calcium, potassium:sodium antiporter activity"/>
    <property type="evidence" value="ECO:0007669"/>
    <property type="project" value="TreeGrafter"/>
</dbReference>
<dbReference type="FunFam" id="1.20.1420.30:FF:000009">
    <property type="entry name" value="sodium/potassium/calcium exchanger 5 isoform X2"/>
    <property type="match status" value="1"/>
</dbReference>
<dbReference type="AlphaFoldDB" id="A0A834XX47"/>
<feature type="transmembrane region" description="Helical" evidence="18">
    <location>
        <begin position="206"/>
        <end position="229"/>
    </location>
</feature>
<feature type="region of interest" description="Disordered" evidence="17">
    <location>
        <begin position="44"/>
        <end position="94"/>
    </location>
</feature>
<dbReference type="Pfam" id="PF01699">
    <property type="entry name" value="Na_Ca_ex"/>
    <property type="match status" value="2"/>
</dbReference>
<evidence type="ECO:0000256" key="9">
    <source>
        <dbReference type="ARBA" id="ARBA00022837"/>
    </source>
</evidence>
<keyword evidence="4" id="KW-0050">Antiport</keyword>
<keyword evidence="9" id="KW-0106">Calcium</keyword>
<dbReference type="EMBL" id="JACMRX010000003">
    <property type="protein sequence ID" value="KAF7993953.1"/>
    <property type="molecule type" value="Genomic_DNA"/>
</dbReference>
<feature type="transmembrane region" description="Helical" evidence="18">
    <location>
        <begin position="421"/>
        <end position="448"/>
    </location>
</feature>
<proteinExistence type="inferred from homology"/>
<evidence type="ECO:0000256" key="3">
    <source>
        <dbReference type="ARBA" id="ARBA00022448"/>
    </source>
</evidence>
<evidence type="ECO:0000256" key="5">
    <source>
        <dbReference type="ARBA" id="ARBA00022538"/>
    </source>
</evidence>
<evidence type="ECO:0000256" key="16">
    <source>
        <dbReference type="ARBA" id="ARBA00023201"/>
    </source>
</evidence>
<keyword evidence="3" id="KW-0813">Transport</keyword>
<feature type="transmembrane region" description="Helical" evidence="18">
    <location>
        <begin position="454"/>
        <end position="476"/>
    </location>
</feature>
<organism evidence="20 21">
    <name type="scientific">Aphidius gifuensis</name>
    <name type="common">Parasitoid wasp</name>
    <dbReference type="NCBI Taxonomy" id="684658"/>
    <lineage>
        <taxon>Eukaryota</taxon>
        <taxon>Metazoa</taxon>
        <taxon>Ecdysozoa</taxon>
        <taxon>Arthropoda</taxon>
        <taxon>Hexapoda</taxon>
        <taxon>Insecta</taxon>
        <taxon>Pterygota</taxon>
        <taxon>Neoptera</taxon>
        <taxon>Endopterygota</taxon>
        <taxon>Hymenoptera</taxon>
        <taxon>Apocrita</taxon>
        <taxon>Ichneumonoidea</taxon>
        <taxon>Braconidae</taxon>
        <taxon>Aphidiinae</taxon>
        <taxon>Aphidius</taxon>
    </lineage>
</organism>
<evidence type="ECO:0000256" key="15">
    <source>
        <dbReference type="ARBA" id="ARBA00023136"/>
    </source>
</evidence>
<evidence type="ECO:0000256" key="14">
    <source>
        <dbReference type="ARBA" id="ARBA00023065"/>
    </source>
</evidence>
<keyword evidence="8" id="KW-0732">Signal</keyword>
<evidence type="ECO:0000256" key="11">
    <source>
        <dbReference type="ARBA" id="ARBA00022958"/>
    </source>
</evidence>
<feature type="transmembrane region" description="Helical" evidence="18">
    <location>
        <begin position="488"/>
        <end position="512"/>
    </location>
</feature>
<evidence type="ECO:0000256" key="10">
    <source>
        <dbReference type="ARBA" id="ARBA00022847"/>
    </source>
</evidence>
<dbReference type="GO" id="GO:0005886">
    <property type="term" value="C:plasma membrane"/>
    <property type="evidence" value="ECO:0007669"/>
    <property type="project" value="TreeGrafter"/>
</dbReference>
<feature type="transmembrane region" description="Helical" evidence="18">
    <location>
        <begin position="177"/>
        <end position="200"/>
    </location>
</feature>
<dbReference type="GO" id="GO:0006874">
    <property type="term" value="P:intracellular calcium ion homeostasis"/>
    <property type="evidence" value="ECO:0007669"/>
    <property type="project" value="TreeGrafter"/>
</dbReference>
<feature type="compositionally biased region" description="Polar residues" evidence="17">
    <location>
        <begin position="84"/>
        <end position="94"/>
    </location>
</feature>
<evidence type="ECO:0000256" key="7">
    <source>
        <dbReference type="ARBA" id="ARBA00022692"/>
    </source>
</evidence>
<keyword evidence="10" id="KW-0769">Symport</keyword>
<evidence type="ECO:0000313" key="21">
    <source>
        <dbReference type="Proteomes" id="UP000639338"/>
    </source>
</evidence>
<dbReference type="InterPro" id="IPR004837">
    <property type="entry name" value="NaCa_Exmemb"/>
</dbReference>
<dbReference type="NCBIfam" id="TIGR00367">
    <property type="entry name" value="calcium/sodium antiporter"/>
    <property type="match status" value="1"/>
</dbReference>
<feature type="transmembrane region" description="Helical" evidence="18">
    <location>
        <begin position="524"/>
        <end position="541"/>
    </location>
</feature>
<keyword evidence="15 18" id="KW-0472">Membrane</keyword>
<evidence type="ECO:0000256" key="17">
    <source>
        <dbReference type="SAM" id="MobiDB-lite"/>
    </source>
</evidence>
<dbReference type="GO" id="GO:0015293">
    <property type="term" value="F:symporter activity"/>
    <property type="evidence" value="ECO:0007669"/>
    <property type="project" value="UniProtKB-KW"/>
</dbReference>
<evidence type="ECO:0000313" key="20">
    <source>
        <dbReference type="EMBL" id="KAF7993953.1"/>
    </source>
</evidence>
<evidence type="ECO:0000256" key="4">
    <source>
        <dbReference type="ARBA" id="ARBA00022449"/>
    </source>
</evidence>
<reference evidence="20 21" key="1">
    <citation type="submission" date="2020-08" db="EMBL/GenBank/DDBJ databases">
        <title>Aphidius gifuensis genome sequencing and assembly.</title>
        <authorList>
            <person name="Du Z."/>
        </authorList>
    </citation>
    <scope>NUCLEOTIDE SEQUENCE [LARGE SCALE GENOMIC DNA]</scope>
    <source>
        <strain evidence="20">YNYX2018</strain>
        <tissue evidence="20">Adults</tissue>
    </source>
</reference>
<comment type="subcellular location">
    <subcellularLocation>
        <location evidence="1">Membrane</location>
        <topology evidence="1">Multi-pass membrane protein</topology>
    </subcellularLocation>
</comment>
<keyword evidence="21" id="KW-1185">Reference proteome</keyword>
<feature type="domain" description="Sodium/calcium exchanger membrane region" evidence="19">
    <location>
        <begin position="143"/>
        <end position="282"/>
    </location>
</feature>
<sequence length="588" mass="65816">MEVTATASNKMKRRHLTRRQKWPLHLGLFLLYIIIQFVTTSNSLTTQNTPTTSKPISSTIGSIKSHRPSPSSPTDSATKKSVNDNKSSTQRVLTTSTMKGEQFPYTTMRPKRENCSSPAIEQFPKPFIGPSARKHGGLIIHLAIAIYTFLGLAIVCDDYFVSSLDRICEELRLSPDVAGATFMAAGSSAPELATVMIAVFCAKDDIGVSGVIGSAVFNIMFVISICGLCTSTVSKLNWWPLCRDCFFYFISILLMLIAIFDDMISWFESLTMLIMYVVYCVALGYNSRLERWAKSYDIPFLPKDEEPAEASALVSYKSLQEDKQSYTGVNLPVVEQVVGEDGLPISTEQRPVTQQPIAQQKQPEYYKAKEYDPNEVSPLVRPTDATEWQLFTWRLVFPIHYMCRATMPDCRQEKYRNWYPFTFCISMIWISFYSYLMVWMITIIGSTLGIPDTVMGLTFVAAGVSVPDALSSLAVIKEGLGDMAVSNAVGSNVFDILVCLGLPWFIQTAIMLPGSHVNVTSRGLTYSTISLLSTVIFLVVATHMNGWKLDRRYGVVLMIWYLIFICFAALYELNVFGKMNPDMCPTSY</sequence>
<dbReference type="PANTHER" id="PTHR10846:SF74">
    <property type="entry name" value="SODIUM_POTASSIUM_CALCIUM EXCHANGER CG1090-RELATED"/>
    <property type="match status" value="1"/>
</dbReference>
<comment type="caution">
    <text evidence="20">The sequence shown here is derived from an EMBL/GenBank/DDBJ whole genome shotgun (WGS) entry which is preliminary data.</text>
</comment>
<dbReference type="FunFam" id="1.20.1420.30:FF:000018">
    <property type="entry name" value="Sodium/potassium/calcium exchanger 2"/>
    <property type="match status" value="1"/>
</dbReference>
<dbReference type="InterPro" id="IPR004481">
    <property type="entry name" value="K/Na/Ca-exchanger"/>
</dbReference>
<dbReference type="Gene3D" id="1.20.1420.30">
    <property type="entry name" value="NCX, central ion-binding region"/>
    <property type="match status" value="2"/>
</dbReference>
<dbReference type="PANTHER" id="PTHR10846">
    <property type="entry name" value="SODIUM/POTASSIUM/CALCIUM EXCHANGER"/>
    <property type="match status" value="1"/>
</dbReference>
<feature type="transmembrane region" description="Helical" evidence="18">
    <location>
        <begin position="21"/>
        <end position="39"/>
    </location>
</feature>
<keyword evidence="7 18" id="KW-0812">Transmembrane</keyword>
<gene>
    <name evidence="20" type="ORF">HCN44_011222</name>
</gene>
<evidence type="ECO:0000256" key="1">
    <source>
        <dbReference type="ARBA" id="ARBA00004141"/>
    </source>
</evidence>
<keyword evidence="11" id="KW-0630">Potassium</keyword>
<keyword evidence="6" id="KW-0109">Calcium transport</keyword>
<feature type="domain" description="Sodium/calcium exchanger membrane region" evidence="19">
    <location>
        <begin position="419"/>
        <end position="568"/>
    </location>
</feature>
<keyword evidence="5" id="KW-0633">Potassium transport</keyword>
<evidence type="ECO:0000256" key="2">
    <source>
        <dbReference type="ARBA" id="ARBA00005364"/>
    </source>
</evidence>
<comment type="similarity">
    <text evidence="2">Belongs to the Ca(2+):cation antiporter (CaCA) (TC 2.A.19) family. SLC24A subfamily.</text>
</comment>
<evidence type="ECO:0000256" key="8">
    <source>
        <dbReference type="ARBA" id="ARBA00022729"/>
    </source>
</evidence>
<feature type="compositionally biased region" description="Low complexity" evidence="17">
    <location>
        <begin position="49"/>
        <end position="63"/>
    </location>
</feature>
<evidence type="ECO:0000256" key="6">
    <source>
        <dbReference type="ARBA" id="ARBA00022568"/>
    </source>
</evidence>
<feature type="transmembrane region" description="Helical" evidence="18">
    <location>
        <begin position="266"/>
        <end position="285"/>
    </location>
</feature>
<dbReference type="GO" id="GO:0005262">
    <property type="term" value="F:calcium channel activity"/>
    <property type="evidence" value="ECO:0007669"/>
    <property type="project" value="TreeGrafter"/>
</dbReference>
<dbReference type="OrthoDB" id="2127281at2759"/>
<protein>
    <recommendedName>
        <fullName evidence="19">Sodium/calcium exchanger membrane region domain-containing protein</fullName>
    </recommendedName>
</protein>
<dbReference type="InterPro" id="IPR044880">
    <property type="entry name" value="NCX_ion-bd_dom_sf"/>
</dbReference>
<evidence type="ECO:0000256" key="13">
    <source>
        <dbReference type="ARBA" id="ARBA00023053"/>
    </source>
</evidence>
<keyword evidence="13" id="KW-0915">Sodium</keyword>
<name>A0A834XX47_APHGI</name>
<keyword evidence="12 18" id="KW-1133">Transmembrane helix</keyword>
<keyword evidence="16" id="KW-0739">Sodium transport</keyword>
<feature type="transmembrane region" description="Helical" evidence="18">
    <location>
        <begin position="241"/>
        <end position="260"/>
    </location>
</feature>
<feature type="transmembrane region" description="Helical" evidence="18">
    <location>
        <begin position="138"/>
        <end position="156"/>
    </location>
</feature>
<keyword evidence="14" id="KW-0406">Ion transport</keyword>
<accession>A0A834XX47</accession>
<evidence type="ECO:0000256" key="12">
    <source>
        <dbReference type="ARBA" id="ARBA00022989"/>
    </source>
</evidence>
<evidence type="ECO:0000256" key="18">
    <source>
        <dbReference type="SAM" id="Phobius"/>
    </source>
</evidence>
<evidence type="ECO:0000259" key="19">
    <source>
        <dbReference type="Pfam" id="PF01699"/>
    </source>
</evidence>
<dbReference type="Proteomes" id="UP000639338">
    <property type="component" value="Unassembled WGS sequence"/>
</dbReference>